<keyword evidence="4" id="KW-0418">Kinase</keyword>
<dbReference type="Gene3D" id="3.30.450.20">
    <property type="entry name" value="PAS domain"/>
    <property type="match status" value="1"/>
</dbReference>
<dbReference type="InterPro" id="IPR013656">
    <property type="entry name" value="PAS_4"/>
</dbReference>
<dbReference type="KEGG" id="xcu:J159_03435"/>
<dbReference type="Gene3D" id="3.30.565.10">
    <property type="entry name" value="Histidine kinase-like ATPase, C-terminal domain"/>
    <property type="match status" value="1"/>
</dbReference>
<dbReference type="SUPFAM" id="SSF55874">
    <property type="entry name" value="ATPase domain of HSP90 chaperone/DNA topoisomerase II/histidine kinase"/>
    <property type="match status" value="1"/>
</dbReference>
<dbReference type="GO" id="GO:0000155">
    <property type="term" value="F:phosphorelay sensor kinase activity"/>
    <property type="evidence" value="ECO:0007669"/>
    <property type="project" value="InterPro"/>
</dbReference>
<proteinExistence type="predicted"/>
<accession>A0A0U5BXF4</accession>
<organism evidence="4 5">
    <name type="scientific">Xanthomonas citri pv. citri</name>
    <dbReference type="NCBI Taxonomy" id="611301"/>
    <lineage>
        <taxon>Bacteria</taxon>
        <taxon>Pseudomonadati</taxon>
        <taxon>Pseudomonadota</taxon>
        <taxon>Gammaproteobacteria</taxon>
        <taxon>Lysobacterales</taxon>
        <taxon>Lysobacteraceae</taxon>
        <taxon>Xanthomonas</taxon>
    </lineage>
</organism>
<dbReference type="PRINTS" id="PR00344">
    <property type="entry name" value="BCTRLSENSOR"/>
</dbReference>
<dbReference type="SMART" id="SM00387">
    <property type="entry name" value="HATPase_c"/>
    <property type="match status" value="1"/>
</dbReference>
<comment type="catalytic activity">
    <reaction evidence="1">
        <text>ATP + protein L-histidine = ADP + protein N-phospho-L-histidine.</text>
        <dbReference type="EC" id="2.7.13.3"/>
    </reaction>
</comment>
<dbReference type="PATRIC" id="fig|434928.28.peg.3568"/>
<evidence type="ECO:0000313" key="4">
    <source>
        <dbReference type="EMBL" id="CEG17968.1"/>
    </source>
</evidence>
<dbReference type="OMA" id="GHITHWL"/>
<dbReference type="KEGG" id="xcw:J162_03439"/>
<dbReference type="PROSITE" id="PS50109">
    <property type="entry name" value="HIS_KIN"/>
    <property type="match status" value="1"/>
</dbReference>
<dbReference type="Proteomes" id="UP000052230">
    <property type="component" value="Unassembled WGS sequence"/>
</dbReference>
<name>A0A0U5BXF4_XANCI</name>
<dbReference type="InterPro" id="IPR036097">
    <property type="entry name" value="HisK_dim/P_sf"/>
</dbReference>
<protein>
    <recommendedName>
        <fullName evidence="2">histidine kinase</fullName>
        <ecNumber evidence="2">2.7.13.3</ecNumber>
    </recommendedName>
</protein>
<dbReference type="NCBIfam" id="TIGR00229">
    <property type="entry name" value="sensory_box"/>
    <property type="match status" value="1"/>
</dbReference>
<dbReference type="PROSITE" id="PS50113">
    <property type="entry name" value="PAC"/>
    <property type="match status" value="1"/>
</dbReference>
<evidence type="ECO:0000256" key="1">
    <source>
        <dbReference type="ARBA" id="ARBA00000085"/>
    </source>
</evidence>
<keyword evidence="4" id="KW-0808">Transferase</keyword>
<keyword evidence="3" id="KW-0597">Phosphoprotein</keyword>
<dbReference type="InterPro" id="IPR005467">
    <property type="entry name" value="His_kinase_dom"/>
</dbReference>
<dbReference type="KEGG" id="xcf:J172_03450"/>
<evidence type="ECO:0000256" key="3">
    <source>
        <dbReference type="ARBA" id="ARBA00022553"/>
    </source>
</evidence>
<dbReference type="InterPro" id="IPR004358">
    <property type="entry name" value="Sig_transdc_His_kin-like_C"/>
</dbReference>
<gene>
    <name evidence="4" type="ORF">XAC3562_750032</name>
</gene>
<sequence>MKNTLMSQDRYRQMVELSPDSIKEVALDGTVRFVNSHGLARIASENAERVVGHPWSSLWPEEVRDNVHDAIAAAARGECRQFDAECTTPSGERRFWLVSTSPLKNALGEVDAVLAINRDVTERHHAEVALRTLNDSLRSQAGPVSAQTHLSHVVDARMGDSHQRARDLEGELSIALAAQRMAEAVAQQAQKGDAVGQLLAGMVHDFNNVLQVASGAVEMVLSRGDMDDKNRVLLGMAESALQQGAAMSKRLLGFARHHPYSPESTDVGRIVQEMMPLLSQAVGSGIVLDLHIEPNLPMALVDPHSLQRAVMNLVVNARDACGAAGTITIAAGSRLVQEVPEGAAHALGQYVVLSVRDTGQGIEPEARDRIFEAYFTTKGLGKGTGLGLAQVYGTIRRANGFVDVQSTPGQGACFTLGMPCP</sequence>
<dbReference type="SUPFAM" id="SSF55785">
    <property type="entry name" value="PYP-like sensor domain (PAS domain)"/>
    <property type="match status" value="1"/>
</dbReference>
<dbReference type="AlphaFoldDB" id="A0A0U5BXF4"/>
<dbReference type="EC" id="2.7.13.3" evidence="2"/>
<dbReference type="InterPro" id="IPR000700">
    <property type="entry name" value="PAS-assoc_C"/>
</dbReference>
<dbReference type="InterPro" id="IPR000014">
    <property type="entry name" value="PAS"/>
</dbReference>
<dbReference type="InterPro" id="IPR035965">
    <property type="entry name" value="PAS-like_dom_sf"/>
</dbReference>
<dbReference type="InterPro" id="IPR003661">
    <property type="entry name" value="HisK_dim/P_dom"/>
</dbReference>
<dbReference type="RefSeq" id="WP_011052154.1">
    <property type="nucleotide sequence ID" value="NZ_CAVLHM010000064.1"/>
</dbReference>
<dbReference type="SUPFAM" id="SSF47384">
    <property type="entry name" value="Homodimeric domain of signal transducing histidine kinase"/>
    <property type="match status" value="1"/>
</dbReference>
<dbReference type="SMART" id="SM00388">
    <property type="entry name" value="HisKA"/>
    <property type="match status" value="1"/>
</dbReference>
<reference evidence="4 5" key="1">
    <citation type="submission" date="2014-09" db="EMBL/GenBank/DDBJ databases">
        <authorList>
            <person name="Regsiter A."/>
        </authorList>
    </citation>
    <scope>NUCLEOTIDE SEQUENCE [LARGE SCALE GENOMIC DNA]</scope>
</reference>
<dbReference type="KEGG" id="xcr:J163_03435"/>
<keyword evidence="5" id="KW-1185">Reference proteome</keyword>
<dbReference type="PANTHER" id="PTHR43065">
    <property type="entry name" value="SENSOR HISTIDINE KINASE"/>
    <property type="match status" value="1"/>
</dbReference>
<dbReference type="EMBL" id="CCXZ01000172">
    <property type="protein sequence ID" value="CEG17968.1"/>
    <property type="molecule type" value="Genomic_DNA"/>
</dbReference>
<dbReference type="Pfam" id="PF02518">
    <property type="entry name" value="HATPase_c"/>
    <property type="match status" value="1"/>
</dbReference>
<dbReference type="KEGG" id="xcm:J164_03435"/>
<comment type="caution">
    <text evidence="4">The sequence shown here is derived from an EMBL/GenBank/DDBJ whole genome shotgun (WGS) entry which is preliminary data.</text>
</comment>
<dbReference type="InterPro" id="IPR036890">
    <property type="entry name" value="HATPase_C_sf"/>
</dbReference>
<dbReference type="Pfam" id="PF08448">
    <property type="entry name" value="PAS_4"/>
    <property type="match status" value="1"/>
</dbReference>
<dbReference type="Gene3D" id="1.10.287.130">
    <property type="match status" value="1"/>
</dbReference>
<dbReference type="InterPro" id="IPR003594">
    <property type="entry name" value="HATPase_dom"/>
</dbReference>
<dbReference type="KEGG" id="xcn:J169_03458"/>
<dbReference type="PANTHER" id="PTHR43065:SF42">
    <property type="entry name" value="TWO-COMPONENT SENSOR PPRA"/>
    <property type="match status" value="1"/>
</dbReference>
<evidence type="ECO:0000256" key="2">
    <source>
        <dbReference type="ARBA" id="ARBA00012438"/>
    </source>
</evidence>
<evidence type="ECO:0000313" key="5">
    <source>
        <dbReference type="Proteomes" id="UP000052230"/>
    </source>
</evidence>